<evidence type="ECO:0000313" key="2">
    <source>
        <dbReference type="EMBL" id="KAG8087384.1"/>
    </source>
</evidence>
<evidence type="ECO:0000256" key="1">
    <source>
        <dbReference type="SAM" id="SignalP"/>
    </source>
</evidence>
<accession>A0A8J5WFN1</accession>
<reference evidence="2" key="1">
    <citation type="journal article" date="2021" name="bioRxiv">
        <title>Whole Genome Assembly and Annotation of Northern Wild Rice, Zizania palustris L., Supports a Whole Genome Duplication in the Zizania Genus.</title>
        <authorList>
            <person name="Haas M."/>
            <person name="Kono T."/>
            <person name="Macchietto M."/>
            <person name="Millas R."/>
            <person name="McGilp L."/>
            <person name="Shao M."/>
            <person name="Duquette J."/>
            <person name="Hirsch C.N."/>
            <person name="Kimball J."/>
        </authorList>
    </citation>
    <scope>NUCLEOTIDE SEQUENCE</scope>
    <source>
        <tissue evidence="2">Fresh leaf tissue</tissue>
    </source>
</reference>
<evidence type="ECO:0000313" key="3">
    <source>
        <dbReference type="Proteomes" id="UP000729402"/>
    </source>
</evidence>
<proteinExistence type="predicted"/>
<sequence length="74" mass="8158">MCGFLAAALEVFGVMLTTANAGFGSMHSIENLSSILNSVAGLVVDTVQIQQAWRNRRNTTGMGRRRYNLSQRRL</sequence>
<dbReference type="Proteomes" id="UP000729402">
    <property type="component" value="Unassembled WGS sequence"/>
</dbReference>
<dbReference type="EMBL" id="JAAALK010000082">
    <property type="protein sequence ID" value="KAG8087384.1"/>
    <property type="molecule type" value="Genomic_DNA"/>
</dbReference>
<reference evidence="2" key="2">
    <citation type="submission" date="2021-02" db="EMBL/GenBank/DDBJ databases">
        <authorList>
            <person name="Kimball J.A."/>
            <person name="Haas M.W."/>
            <person name="Macchietto M."/>
            <person name="Kono T."/>
            <person name="Duquette J."/>
            <person name="Shao M."/>
        </authorList>
    </citation>
    <scope>NUCLEOTIDE SEQUENCE</scope>
    <source>
        <tissue evidence="2">Fresh leaf tissue</tissue>
    </source>
</reference>
<dbReference type="AlphaFoldDB" id="A0A8J5WFN1"/>
<comment type="caution">
    <text evidence="2">The sequence shown here is derived from an EMBL/GenBank/DDBJ whole genome shotgun (WGS) entry which is preliminary data.</text>
</comment>
<organism evidence="2 3">
    <name type="scientific">Zizania palustris</name>
    <name type="common">Northern wild rice</name>
    <dbReference type="NCBI Taxonomy" id="103762"/>
    <lineage>
        <taxon>Eukaryota</taxon>
        <taxon>Viridiplantae</taxon>
        <taxon>Streptophyta</taxon>
        <taxon>Embryophyta</taxon>
        <taxon>Tracheophyta</taxon>
        <taxon>Spermatophyta</taxon>
        <taxon>Magnoliopsida</taxon>
        <taxon>Liliopsida</taxon>
        <taxon>Poales</taxon>
        <taxon>Poaceae</taxon>
        <taxon>BOP clade</taxon>
        <taxon>Oryzoideae</taxon>
        <taxon>Oryzeae</taxon>
        <taxon>Zizaniinae</taxon>
        <taxon>Zizania</taxon>
    </lineage>
</organism>
<keyword evidence="3" id="KW-1185">Reference proteome</keyword>
<feature type="signal peptide" evidence="1">
    <location>
        <begin position="1"/>
        <end position="21"/>
    </location>
</feature>
<name>A0A8J5WFN1_ZIZPA</name>
<gene>
    <name evidence="2" type="ORF">GUJ93_ZPchr0010g7965</name>
</gene>
<feature type="chain" id="PRO_5035270260" evidence="1">
    <location>
        <begin position="22"/>
        <end position="74"/>
    </location>
</feature>
<keyword evidence="1" id="KW-0732">Signal</keyword>
<protein>
    <submittedName>
        <fullName evidence="2">Uncharacterized protein</fullName>
    </submittedName>
</protein>